<dbReference type="Gene3D" id="2.40.50.100">
    <property type="match status" value="1"/>
</dbReference>
<feature type="coiled-coil region" evidence="1">
    <location>
        <begin position="183"/>
        <end position="210"/>
    </location>
</feature>
<evidence type="ECO:0000256" key="1">
    <source>
        <dbReference type="SAM" id="Coils"/>
    </source>
</evidence>
<sequence length="348" mass="38128">MTDQTKDASQTQPSSGQIPPRKSGKLWLIIGCILVICAGFGGFRLWHYFEHKNDLPPHIEGSNGRLEMTRFDVAAKYAGRITDLSFHEGDVVQTGQILAHQDDSELRAQRDAAQANFEQAQESLRRAEAEQAAAHASTGLAAQQLMHTKQMVAQSLVSDMELQNSQTAYTTRKLSEEASQHNVAAAKEAVKAASAQIARLDANLAEMTIRAPTSGQIEYRIAEKGSVLGQGGRLASLLDPSDIYLTVFFESAVAGKLHVGDEARIKLDAMNDRLVPAQISFVSPEAQFTPKFVETKTEREKLVYRVKLRIMPDTVHRLGGVLKAGMTGIGYVRTEPSAQWPSLKSDRG</sequence>
<gene>
    <name evidence="5" type="ordered locus">Zmob_0489</name>
</gene>
<evidence type="ECO:0000313" key="6">
    <source>
        <dbReference type="Proteomes" id="UP000001494"/>
    </source>
</evidence>
<feature type="coiled-coil region" evidence="1">
    <location>
        <begin position="103"/>
        <end position="130"/>
    </location>
</feature>
<evidence type="ECO:0000256" key="3">
    <source>
        <dbReference type="SAM" id="Phobius"/>
    </source>
</evidence>
<dbReference type="AlphaFoldDB" id="A0A0H3G5D5"/>
<dbReference type="KEGG" id="zmm:Zmob_0489"/>
<dbReference type="InterPro" id="IPR058625">
    <property type="entry name" value="MdtA-like_BSH"/>
</dbReference>
<accession>A0A0H3G5D5</accession>
<dbReference type="Pfam" id="PF25917">
    <property type="entry name" value="BSH_RND"/>
    <property type="match status" value="1"/>
</dbReference>
<protein>
    <submittedName>
        <fullName evidence="5">Secretion protein HlyD family protein</fullName>
    </submittedName>
</protein>
<dbReference type="PANTHER" id="PTHR30438">
    <property type="entry name" value="36 KDA ANTIGEN-RELATED"/>
    <property type="match status" value="1"/>
</dbReference>
<reference evidence="5 6" key="1">
    <citation type="journal article" date="2011" name="J. Bacteriol.">
        <title>Genome sequence of the ethanol-producing Zymomonas mobilis subsp. mobilis lectotype strain ATCC 10988.</title>
        <authorList>
            <person name="Pappas K.M."/>
            <person name="Kouvelis V.N."/>
            <person name="Saunders E."/>
            <person name="Brettin T.S."/>
            <person name="Bruce D."/>
            <person name="Detter C."/>
            <person name="Balakireva M."/>
            <person name="Han C.S."/>
            <person name="Savvakis G."/>
            <person name="Kyrpides N.C."/>
            <person name="Typas M.A."/>
        </authorList>
    </citation>
    <scope>NUCLEOTIDE SEQUENCE [LARGE SCALE GENOMIC DNA]</scope>
    <source>
        <strain evidence="6">ATCC 10988 / DSM 424 / CCUG 17860 / LMG 404 / NCIMB 8938 / NRRL B-806 / ZM1</strain>
    </source>
</reference>
<evidence type="ECO:0000313" key="5">
    <source>
        <dbReference type="EMBL" id="AEH62335.1"/>
    </source>
</evidence>
<dbReference type="Gene3D" id="2.40.30.170">
    <property type="match status" value="1"/>
</dbReference>
<dbReference type="eggNOG" id="COG1566">
    <property type="taxonomic scope" value="Bacteria"/>
</dbReference>
<name>A0A0H3G5D5_ZYMMA</name>
<keyword evidence="3" id="KW-0812">Transmembrane</keyword>
<dbReference type="OrthoDB" id="9778236at2"/>
<feature type="compositionally biased region" description="Polar residues" evidence="2">
    <location>
        <begin position="7"/>
        <end position="17"/>
    </location>
</feature>
<dbReference type="EMBL" id="CP002850">
    <property type="protein sequence ID" value="AEH62335.1"/>
    <property type="molecule type" value="Genomic_DNA"/>
</dbReference>
<feature type="transmembrane region" description="Helical" evidence="3">
    <location>
        <begin position="26"/>
        <end position="49"/>
    </location>
</feature>
<dbReference type="Proteomes" id="UP000001494">
    <property type="component" value="Chromosome"/>
</dbReference>
<keyword evidence="1" id="KW-0175">Coiled coil</keyword>
<keyword evidence="3" id="KW-0472">Membrane</keyword>
<dbReference type="GO" id="GO:0005886">
    <property type="term" value="C:plasma membrane"/>
    <property type="evidence" value="ECO:0007669"/>
    <property type="project" value="TreeGrafter"/>
</dbReference>
<dbReference type="SUPFAM" id="SSF111369">
    <property type="entry name" value="HlyD-like secretion proteins"/>
    <property type="match status" value="1"/>
</dbReference>
<dbReference type="RefSeq" id="WP_014500546.1">
    <property type="nucleotide sequence ID" value="NC_017262.1"/>
</dbReference>
<feature type="region of interest" description="Disordered" evidence="2">
    <location>
        <begin position="1"/>
        <end position="20"/>
    </location>
</feature>
<keyword evidence="3" id="KW-1133">Transmembrane helix</keyword>
<evidence type="ECO:0000256" key="2">
    <source>
        <dbReference type="SAM" id="MobiDB-lite"/>
    </source>
</evidence>
<dbReference type="HOGENOM" id="CLU_018816_6_0_5"/>
<proteinExistence type="predicted"/>
<evidence type="ECO:0000259" key="4">
    <source>
        <dbReference type="Pfam" id="PF25917"/>
    </source>
</evidence>
<feature type="domain" description="Multidrug resistance protein MdtA-like barrel-sandwich hybrid" evidence="4">
    <location>
        <begin position="72"/>
        <end position="229"/>
    </location>
</feature>
<dbReference type="PANTHER" id="PTHR30438:SF2">
    <property type="entry name" value="MEMBRANE PROTEIN"/>
    <property type="match status" value="1"/>
</dbReference>
<organism evidence="5 6">
    <name type="scientific">Zymomonas mobilis subsp. mobilis (strain ATCC 10988 / DSM 424 / LMG 404 / NCIMB 8938 / NRRL B-806 / ZM1)</name>
    <dbReference type="NCBI Taxonomy" id="555217"/>
    <lineage>
        <taxon>Bacteria</taxon>
        <taxon>Pseudomonadati</taxon>
        <taxon>Pseudomonadota</taxon>
        <taxon>Alphaproteobacteria</taxon>
        <taxon>Sphingomonadales</taxon>
        <taxon>Zymomonadaceae</taxon>
        <taxon>Zymomonas</taxon>
    </lineage>
</organism>